<keyword evidence="3 6" id="KW-0521">NADP</keyword>
<keyword evidence="5 6" id="KW-0520">NAD</keyword>
<feature type="binding site" evidence="6">
    <location>
        <position position="191"/>
    </location>
    <ligand>
        <name>NAD(+)</name>
        <dbReference type="ChEBI" id="CHEBI:57540"/>
    </ligand>
</feature>
<dbReference type="Proteomes" id="UP000198615">
    <property type="component" value="Unassembled WGS sequence"/>
</dbReference>
<feature type="domain" description="Aspartate dehydrogenase" evidence="7">
    <location>
        <begin position="168"/>
        <end position="255"/>
    </location>
</feature>
<comment type="catalytic activity">
    <reaction evidence="6">
        <text>L-aspartate + NADP(+) + H2O = oxaloacetate + NH4(+) + NADPH + H(+)</text>
        <dbReference type="Rhea" id="RHEA:11784"/>
        <dbReference type="ChEBI" id="CHEBI:15377"/>
        <dbReference type="ChEBI" id="CHEBI:15378"/>
        <dbReference type="ChEBI" id="CHEBI:16452"/>
        <dbReference type="ChEBI" id="CHEBI:28938"/>
        <dbReference type="ChEBI" id="CHEBI:29991"/>
        <dbReference type="ChEBI" id="CHEBI:57783"/>
        <dbReference type="ChEBI" id="CHEBI:58349"/>
        <dbReference type="EC" id="1.4.1.21"/>
    </reaction>
</comment>
<keyword evidence="4 6" id="KW-0560">Oxidoreductase</keyword>
<dbReference type="OrthoDB" id="8456681at2"/>
<organism evidence="9 10">
    <name type="scientific">Thalassobaculum litoreum DSM 18839</name>
    <dbReference type="NCBI Taxonomy" id="1123362"/>
    <lineage>
        <taxon>Bacteria</taxon>
        <taxon>Pseudomonadati</taxon>
        <taxon>Pseudomonadota</taxon>
        <taxon>Alphaproteobacteria</taxon>
        <taxon>Rhodospirillales</taxon>
        <taxon>Thalassobaculaceae</taxon>
        <taxon>Thalassobaculum</taxon>
    </lineage>
</organism>
<comment type="pathway">
    <text evidence="6">Cofactor biosynthesis; NAD(+) biosynthesis; iminoaspartate from L-aspartate (dehydrogenase route): step 1/1.</text>
</comment>
<evidence type="ECO:0000256" key="1">
    <source>
        <dbReference type="ARBA" id="ARBA00008331"/>
    </source>
</evidence>
<evidence type="ECO:0000256" key="2">
    <source>
        <dbReference type="ARBA" id="ARBA00022642"/>
    </source>
</evidence>
<dbReference type="RefSeq" id="WP_093148051.1">
    <property type="nucleotide sequence ID" value="NZ_FNBW01000001.1"/>
</dbReference>
<feature type="domain" description="Aspartate/homoserine dehydrogenase NAD-binding" evidence="8">
    <location>
        <begin position="13"/>
        <end position="119"/>
    </location>
</feature>
<comment type="similarity">
    <text evidence="1 6">Belongs to the L-aspartate dehydrogenase family.</text>
</comment>
<evidence type="ECO:0000256" key="3">
    <source>
        <dbReference type="ARBA" id="ARBA00022857"/>
    </source>
</evidence>
<evidence type="ECO:0000256" key="6">
    <source>
        <dbReference type="HAMAP-Rule" id="MF_01265"/>
    </source>
</evidence>
<protein>
    <recommendedName>
        <fullName evidence="6">L-aspartate dehydrogenase</fullName>
        <ecNumber evidence="6">1.4.1.21</ecNumber>
    </recommendedName>
</protein>
<dbReference type="EC" id="1.4.1.21" evidence="6"/>
<keyword evidence="10" id="KW-1185">Reference proteome</keyword>
<comment type="caution">
    <text evidence="9">The sequence shown here is derived from an EMBL/GenBank/DDBJ whole genome shotgun (WGS) entry which is preliminary data.</text>
</comment>
<dbReference type="SUPFAM" id="SSF51735">
    <property type="entry name" value="NAD(P)-binding Rossmann-fold domains"/>
    <property type="match status" value="1"/>
</dbReference>
<evidence type="ECO:0000259" key="7">
    <source>
        <dbReference type="Pfam" id="PF01958"/>
    </source>
</evidence>
<dbReference type="InterPro" id="IPR005106">
    <property type="entry name" value="Asp/hSer_DH_NAD-bd"/>
</dbReference>
<evidence type="ECO:0000256" key="4">
    <source>
        <dbReference type="ARBA" id="ARBA00023002"/>
    </source>
</evidence>
<dbReference type="GO" id="GO:0050661">
    <property type="term" value="F:NADP binding"/>
    <property type="evidence" value="ECO:0007669"/>
    <property type="project" value="UniProtKB-UniRule"/>
</dbReference>
<dbReference type="GO" id="GO:0009435">
    <property type="term" value="P:NAD+ biosynthetic process"/>
    <property type="evidence" value="ECO:0007669"/>
    <property type="project" value="UniProtKB-UniRule"/>
</dbReference>
<evidence type="ECO:0000256" key="5">
    <source>
        <dbReference type="ARBA" id="ARBA00023027"/>
    </source>
</evidence>
<comment type="function">
    <text evidence="6">Specifically catalyzes the NAD or NADP-dependent dehydrogenation of L-aspartate to iminoaspartate.</text>
</comment>
<dbReference type="PIRSF" id="PIRSF005227">
    <property type="entry name" value="Asp_dh_NAD_syn"/>
    <property type="match status" value="1"/>
</dbReference>
<proteinExistence type="inferred from homology"/>
<dbReference type="SUPFAM" id="SSF55347">
    <property type="entry name" value="Glyceraldehyde-3-phosphate dehydrogenase-like, C-terminal domain"/>
    <property type="match status" value="1"/>
</dbReference>
<dbReference type="AlphaFoldDB" id="A0A8G2BH25"/>
<sequence length="270" mass="28064">MQSKPPLRLGLIGAGAIGAHVIDFVANELEGSIAIPAVLVRTPRPQAANGPDYLTDPVAFHAGEYDVVLEGAGHQAVRDHVIPLLKRGVRVIVTSIGAFTDDALYESCRQAAEEGGTSLTLASAGIGALDILSGAAVGGLDAVEMTVRKDPSAWYGTAAEQMFDLDRMTEPTVIFEGSAREGAATYPQNVNISAAVALAGIGLDRTKLTIVADPTIETHIITVEARGAFGSFSFTENVAVAEENRKTGKIVAMAVTKTVKQLASAVRIGG</sequence>
<dbReference type="HAMAP" id="MF_01265">
    <property type="entry name" value="NadX"/>
    <property type="match status" value="1"/>
</dbReference>
<name>A0A8G2BH25_9PROT</name>
<dbReference type="UniPathway" id="UPA00253">
    <property type="reaction ID" value="UER00456"/>
</dbReference>
<accession>A0A8G2BH25</accession>
<gene>
    <name evidence="6" type="primary">nadX</name>
    <name evidence="9" type="ORF">SAMN05660686_00615</name>
</gene>
<dbReference type="Gene3D" id="3.40.50.720">
    <property type="entry name" value="NAD(P)-binding Rossmann-like Domain"/>
    <property type="match status" value="1"/>
</dbReference>
<dbReference type="GO" id="GO:0016639">
    <property type="term" value="F:oxidoreductase activity, acting on the CH-NH2 group of donors, NAD or NADP as acceptor"/>
    <property type="evidence" value="ECO:0007669"/>
    <property type="project" value="UniProtKB-UniRule"/>
</dbReference>
<evidence type="ECO:0000313" key="10">
    <source>
        <dbReference type="Proteomes" id="UP000198615"/>
    </source>
</evidence>
<reference evidence="9 10" key="1">
    <citation type="submission" date="2016-10" db="EMBL/GenBank/DDBJ databases">
        <authorList>
            <person name="Varghese N."/>
            <person name="Submissions S."/>
        </authorList>
    </citation>
    <scope>NUCLEOTIDE SEQUENCE [LARGE SCALE GENOMIC DNA]</scope>
    <source>
        <strain evidence="9 10">DSM 18839</strain>
    </source>
</reference>
<comment type="caution">
    <text evidence="6">Lacks conserved residue(s) required for the propagation of feature annotation.</text>
</comment>
<dbReference type="PANTHER" id="PTHR31873:SF6">
    <property type="entry name" value="ASPARTATE DEHYDROGENASE DOMAIN-CONTAINING PROTEIN"/>
    <property type="match status" value="1"/>
</dbReference>
<dbReference type="InterPro" id="IPR011182">
    <property type="entry name" value="L-Asp_DH"/>
</dbReference>
<keyword evidence="2 6" id="KW-0662">Pyridine nucleotide biosynthesis</keyword>
<comment type="miscellaneous">
    <text evidence="6">The iminoaspartate product is unstable in aqueous solution and can decompose to oxaloacetate and ammonia.</text>
</comment>
<dbReference type="InterPro" id="IPR020626">
    <property type="entry name" value="Asp_DH_prok"/>
</dbReference>
<dbReference type="GO" id="GO:0033735">
    <property type="term" value="F:aspartate dehydrogenase [NAD(P)+] activity"/>
    <property type="evidence" value="ECO:0007669"/>
    <property type="project" value="UniProtKB-EC"/>
</dbReference>
<dbReference type="InterPro" id="IPR036291">
    <property type="entry name" value="NAD(P)-bd_dom_sf"/>
</dbReference>
<dbReference type="InterPro" id="IPR002811">
    <property type="entry name" value="Asp_DH"/>
</dbReference>
<dbReference type="Pfam" id="PF03447">
    <property type="entry name" value="NAD_binding_3"/>
    <property type="match status" value="1"/>
</dbReference>
<dbReference type="GO" id="GO:0051287">
    <property type="term" value="F:NAD binding"/>
    <property type="evidence" value="ECO:0007669"/>
    <property type="project" value="UniProtKB-UniRule"/>
</dbReference>
<dbReference type="PANTHER" id="PTHR31873">
    <property type="entry name" value="L-ASPARTATE DEHYDROGENASE-RELATED"/>
    <property type="match status" value="1"/>
</dbReference>
<dbReference type="EMBL" id="FNBW01000001">
    <property type="protein sequence ID" value="SDF18433.1"/>
    <property type="molecule type" value="Genomic_DNA"/>
</dbReference>
<evidence type="ECO:0000259" key="8">
    <source>
        <dbReference type="Pfam" id="PF03447"/>
    </source>
</evidence>
<dbReference type="NCBIfam" id="NF009828">
    <property type="entry name" value="PRK13303.1-3"/>
    <property type="match status" value="1"/>
</dbReference>
<dbReference type="Gene3D" id="3.30.360.10">
    <property type="entry name" value="Dihydrodipicolinate Reductase, domain 2"/>
    <property type="match status" value="1"/>
</dbReference>
<dbReference type="Pfam" id="PF01958">
    <property type="entry name" value="Asp_DH_C"/>
    <property type="match status" value="1"/>
</dbReference>
<evidence type="ECO:0000313" key="9">
    <source>
        <dbReference type="EMBL" id="SDF18433.1"/>
    </source>
</evidence>
<comment type="catalytic activity">
    <reaction evidence="6">
        <text>L-aspartate + NAD(+) + H2O = oxaloacetate + NH4(+) + NADH + H(+)</text>
        <dbReference type="Rhea" id="RHEA:11788"/>
        <dbReference type="ChEBI" id="CHEBI:15377"/>
        <dbReference type="ChEBI" id="CHEBI:15378"/>
        <dbReference type="ChEBI" id="CHEBI:16452"/>
        <dbReference type="ChEBI" id="CHEBI:28938"/>
        <dbReference type="ChEBI" id="CHEBI:29991"/>
        <dbReference type="ChEBI" id="CHEBI:57540"/>
        <dbReference type="ChEBI" id="CHEBI:57945"/>
        <dbReference type="EC" id="1.4.1.21"/>
    </reaction>
</comment>